<dbReference type="EMBL" id="RCTY01000019">
    <property type="protein sequence ID" value="ROU07828.1"/>
    <property type="molecule type" value="Genomic_DNA"/>
</dbReference>
<keyword evidence="9 10" id="KW-0998">Cell outer membrane</keyword>
<sequence length="834" mass="91517">MLIRFAPRRLRRSSLIRAPAGRSAATCRSRRRGRSPSICGGRDAPLPASRAAPLPVPRVATRRRRAPPSSPPARRRRRARAVPRLAMPTHRLSSSSLLRAAALALAAAALPAPDARAEPIGSRPADAERAHSVQTCSDPAVDLDAVRVQAERRDARAASVASASRLGLDPAEIPATLDLLDAEAIQARGLRDSVEILRAMPGVMAGNLPGQPGVASMRGFASGAVSYLFDGVRLTSSGFSARNWDSFQFERVEVLKGPASVLYGEGVLAGAINFVPKSAQLDGRGGEFLLGYGSHGSARLGLDRNAPLSDTVAVRGVLSANRGDGYIDDTASQAQAFAGSLLWQPDARLSLRAALDYQRDDFDTAYFGAPLVPAEIAAYPSALVDNALGLVVDKAARDRNYNVRDGRMDSRSWWLRTRLDYRLNDAWNLSNEASVYDARRRWDNSEDFAYDAASGRLQRSAARIHHRQRVWNQRLSLRHEGRLGGRRHLFAAGFEYSDTDFFNLRRFGRAGSVDLLAHERGMLPPDGPLDYGDGRNDFSTRAKVAAVFAEDALNLSARWLLVAGLRHERIELRRRNLDLDSGLRSGFGREFSPTSWRLGSVFELRPRTQLYAQYSSAVLPVSSFLTINQRNNAFDLSHGASVEVGLRSELFDQRLRLAAAAYKLRQDDILTRDPLQPQISVQDGRQSAQGVELSLSAQAAPRLRIDASAALLSSRFDRLREAGGADRSGNRPSNVPERTASVDAWYRLDGLPLSFHLGLRHVGDFYTDNANQFRVRAHTVADAAVDWNGAGGRYTLRVRNLADAFYADWSGYSARQVYLGAPRSVELTYTRAFQ</sequence>
<proteinExistence type="inferred from homology"/>
<evidence type="ECO:0000259" key="13">
    <source>
        <dbReference type="Pfam" id="PF00593"/>
    </source>
</evidence>
<keyword evidence="8 15" id="KW-0675">Receptor</keyword>
<dbReference type="InterPro" id="IPR039426">
    <property type="entry name" value="TonB-dep_rcpt-like"/>
</dbReference>
<keyword evidence="6 11" id="KW-0798">TonB box</keyword>
<dbReference type="GO" id="GO:0038023">
    <property type="term" value="F:signaling receptor activity"/>
    <property type="evidence" value="ECO:0007669"/>
    <property type="project" value="InterPro"/>
</dbReference>
<keyword evidence="4 10" id="KW-1134">Transmembrane beta strand</keyword>
<comment type="subcellular location">
    <subcellularLocation>
        <location evidence="1 10">Cell outer membrane</location>
        <topology evidence="1 10">Multi-pass membrane protein</topology>
    </subcellularLocation>
</comment>
<dbReference type="Gene3D" id="2.40.170.20">
    <property type="entry name" value="TonB-dependent receptor, beta-barrel domain"/>
    <property type="match status" value="1"/>
</dbReference>
<evidence type="ECO:0000313" key="16">
    <source>
        <dbReference type="Proteomes" id="UP000275910"/>
    </source>
</evidence>
<dbReference type="InterPro" id="IPR036942">
    <property type="entry name" value="Beta-barrel_TonB_sf"/>
</dbReference>
<organism evidence="15 16">
    <name type="scientific">Lysobacter enzymogenes</name>
    <dbReference type="NCBI Taxonomy" id="69"/>
    <lineage>
        <taxon>Bacteria</taxon>
        <taxon>Pseudomonadati</taxon>
        <taxon>Pseudomonadota</taxon>
        <taxon>Gammaproteobacteria</taxon>
        <taxon>Lysobacterales</taxon>
        <taxon>Lysobacteraceae</taxon>
        <taxon>Lysobacter</taxon>
    </lineage>
</organism>
<feature type="region of interest" description="Disordered" evidence="12">
    <location>
        <begin position="18"/>
        <end position="80"/>
    </location>
</feature>
<dbReference type="Pfam" id="PF00593">
    <property type="entry name" value="TonB_dep_Rec_b-barrel"/>
    <property type="match status" value="1"/>
</dbReference>
<evidence type="ECO:0000259" key="14">
    <source>
        <dbReference type="Pfam" id="PF07715"/>
    </source>
</evidence>
<protein>
    <submittedName>
        <fullName evidence="15">TonB-dependent siderophore receptor</fullName>
    </submittedName>
</protein>
<dbReference type="CDD" id="cd01347">
    <property type="entry name" value="ligand_gated_channel"/>
    <property type="match status" value="1"/>
</dbReference>
<evidence type="ECO:0000256" key="2">
    <source>
        <dbReference type="ARBA" id="ARBA00009810"/>
    </source>
</evidence>
<dbReference type="Gene3D" id="2.170.130.10">
    <property type="entry name" value="TonB-dependent receptor, plug domain"/>
    <property type="match status" value="1"/>
</dbReference>
<dbReference type="NCBIfam" id="TIGR01783">
    <property type="entry name" value="TonB-siderophor"/>
    <property type="match status" value="1"/>
</dbReference>
<dbReference type="GO" id="GO:0015891">
    <property type="term" value="P:siderophore transport"/>
    <property type="evidence" value="ECO:0007669"/>
    <property type="project" value="InterPro"/>
</dbReference>
<dbReference type="PANTHER" id="PTHR32552">
    <property type="entry name" value="FERRICHROME IRON RECEPTOR-RELATED"/>
    <property type="match status" value="1"/>
</dbReference>
<dbReference type="PANTHER" id="PTHR32552:SF84">
    <property type="entry name" value="TONB-DEPENDENT RECEPTOR-RELATED"/>
    <property type="match status" value="1"/>
</dbReference>
<evidence type="ECO:0000256" key="5">
    <source>
        <dbReference type="ARBA" id="ARBA00022692"/>
    </source>
</evidence>
<dbReference type="SUPFAM" id="SSF56935">
    <property type="entry name" value="Porins"/>
    <property type="match status" value="1"/>
</dbReference>
<dbReference type="InterPro" id="IPR012910">
    <property type="entry name" value="Plug_dom"/>
</dbReference>
<dbReference type="Pfam" id="PF07715">
    <property type="entry name" value="Plug"/>
    <property type="match status" value="1"/>
</dbReference>
<evidence type="ECO:0000256" key="10">
    <source>
        <dbReference type="PROSITE-ProRule" id="PRU01360"/>
    </source>
</evidence>
<evidence type="ECO:0000256" key="12">
    <source>
        <dbReference type="SAM" id="MobiDB-lite"/>
    </source>
</evidence>
<accession>A0A3N2RK17</accession>
<evidence type="ECO:0000256" key="9">
    <source>
        <dbReference type="ARBA" id="ARBA00023237"/>
    </source>
</evidence>
<evidence type="ECO:0000256" key="11">
    <source>
        <dbReference type="RuleBase" id="RU003357"/>
    </source>
</evidence>
<evidence type="ECO:0000313" key="15">
    <source>
        <dbReference type="EMBL" id="ROU07828.1"/>
    </source>
</evidence>
<keyword evidence="3 10" id="KW-0813">Transport</keyword>
<evidence type="ECO:0000256" key="6">
    <source>
        <dbReference type="ARBA" id="ARBA00023077"/>
    </source>
</evidence>
<dbReference type="InterPro" id="IPR010105">
    <property type="entry name" value="TonB_sidphr_rcpt"/>
</dbReference>
<dbReference type="AlphaFoldDB" id="A0A3N2RK17"/>
<dbReference type="InterPro" id="IPR000531">
    <property type="entry name" value="Beta-barrel_TonB"/>
</dbReference>
<evidence type="ECO:0000256" key="1">
    <source>
        <dbReference type="ARBA" id="ARBA00004571"/>
    </source>
</evidence>
<keyword evidence="7 10" id="KW-0472">Membrane</keyword>
<comment type="caution">
    <text evidence="15">The sequence shown here is derived from an EMBL/GenBank/DDBJ whole genome shotgun (WGS) entry which is preliminary data.</text>
</comment>
<evidence type="ECO:0000256" key="8">
    <source>
        <dbReference type="ARBA" id="ARBA00023170"/>
    </source>
</evidence>
<feature type="compositionally biased region" description="Low complexity" evidence="12">
    <location>
        <begin position="44"/>
        <end position="59"/>
    </location>
</feature>
<feature type="region of interest" description="Disordered" evidence="12">
    <location>
        <begin position="115"/>
        <end position="135"/>
    </location>
</feature>
<name>A0A3N2RK17_LYSEN</name>
<dbReference type="PROSITE" id="PS52016">
    <property type="entry name" value="TONB_DEPENDENT_REC_3"/>
    <property type="match status" value="1"/>
</dbReference>
<dbReference type="GO" id="GO:0015344">
    <property type="term" value="F:siderophore uptake transmembrane transporter activity"/>
    <property type="evidence" value="ECO:0007669"/>
    <property type="project" value="TreeGrafter"/>
</dbReference>
<dbReference type="InterPro" id="IPR037066">
    <property type="entry name" value="Plug_dom_sf"/>
</dbReference>
<evidence type="ECO:0000256" key="3">
    <source>
        <dbReference type="ARBA" id="ARBA00022448"/>
    </source>
</evidence>
<evidence type="ECO:0000256" key="7">
    <source>
        <dbReference type="ARBA" id="ARBA00023136"/>
    </source>
</evidence>
<comment type="similarity">
    <text evidence="2 10 11">Belongs to the TonB-dependent receptor family.</text>
</comment>
<feature type="domain" description="TonB-dependent receptor-like beta-barrel" evidence="13">
    <location>
        <begin position="395"/>
        <end position="801"/>
    </location>
</feature>
<dbReference type="GO" id="GO:0009279">
    <property type="term" value="C:cell outer membrane"/>
    <property type="evidence" value="ECO:0007669"/>
    <property type="project" value="UniProtKB-SubCell"/>
</dbReference>
<dbReference type="Proteomes" id="UP000275910">
    <property type="component" value="Unassembled WGS sequence"/>
</dbReference>
<evidence type="ECO:0000256" key="4">
    <source>
        <dbReference type="ARBA" id="ARBA00022452"/>
    </source>
</evidence>
<keyword evidence="5 10" id="KW-0812">Transmembrane</keyword>
<reference evidence="15 16" key="1">
    <citation type="submission" date="2018-10" db="EMBL/GenBank/DDBJ databases">
        <title>The genome of Lysobacter enzymogenes OH11.</title>
        <authorList>
            <person name="Liu F."/>
            <person name="Zhao Y."/>
            <person name="Qian G."/>
            <person name="Chen Y."/>
            <person name="Xu H."/>
        </authorList>
    </citation>
    <scope>NUCLEOTIDE SEQUENCE [LARGE SCALE GENOMIC DNA]</scope>
    <source>
        <strain evidence="15 16">OH11</strain>
    </source>
</reference>
<feature type="domain" description="TonB-dependent receptor plug" evidence="14">
    <location>
        <begin position="171"/>
        <end position="271"/>
    </location>
</feature>
<gene>
    <name evidence="15" type="ORF">D9T17_06385</name>
</gene>